<evidence type="ECO:0000313" key="5">
    <source>
        <dbReference type="EMBL" id="MDT0442753.1"/>
    </source>
</evidence>
<feature type="domain" description="Methyltransferase" evidence="4">
    <location>
        <begin position="49"/>
        <end position="136"/>
    </location>
</feature>
<accession>A0ABU2S179</accession>
<dbReference type="EMBL" id="JAVREV010000004">
    <property type="protein sequence ID" value="MDT0442753.1"/>
    <property type="molecule type" value="Genomic_DNA"/>
</dbReference>
<dbReference type="CDD" id="cd02440">
    <property type="entry name" value="AdoMet_MTases"/>
    <property type="match status" value="1"/>
</dbReference>
<proteinExistence type="predicted"/>
<dbReference type="GO" id="GO:0032259">
    <property type="term" value="P:methylation"/>
    <property type="evidence" value="ECO:0007669"/>
    <property type="project" value="UniProtKB-KW"/>
</dbReference>
<evidence type="ECO:0000256" key="3">
    <source>
        <dbReference type="ARBA" id="ARBA00022691"/>
    </source>
</evidence>
<dbReference type="Pfam" id="PF13649">
    <property type="entry name" value="Methyltransf_25"/>
    <property type="match status" value="1"/>
</dbReference>
<comment type="caution">
    <text evidence="5">The sequence shown here is derived from an EMBL/GenBank/DDBJ whole genome shotgun (WGS) entry which is preliminary data.</text>
</comment>
<dbReference type="Gene3D" id="3.40.50.150">
    <property type="entry name" value="Vaccinia Virus protein VP39"/>
    <property type="match status" value="1"/>
</dbReference>
<evidence type="ECO:0000256" key="1">
    <source>
        <dbReference type="ARBA" id="ARBA00022603"/>
    </source>
</evidence>
<dbReference type="RefSeq" id="WP_311617160.1">
    <property type="nucleotide sequence ID" value="NZ_JAVREV010000004.1"/>
</dbReference>
<evidence type="ECO:0000259" key="4">
    <source>
        <dbReference type="Pfam" id="PF13649"/>
    </source>
</evidence>
<keyword evidence="3" id="KW-0949">S-adenosyl-L-methionine</keyword>
<reference evidence="6" key="1">
    <citation type="submission" date="2023-07" db="EMBL/GenBank/DDBJ databases">
        <title>30 novel species of actinomycetes from the DSMZ collection.</title>
        <authorList>
            <person name="Nouioui I."/>
        </authorList>
    </citation>
    <scope>NUCLEOTIDE SEQUENCE [LARGE SCALE GENOMIC DNA]</scope>
    <source>
        <strain evidence="6">DSM 41886</strain>
    </source>
</reference>
<gene>
    <name evidence="5" type="ORF">RM779_09095</name>
</gene>
<dbReference type="PANTHER" id="PTHR43464">
    <property type="entry name" value="METHYLTRANSFERASE"/>
    <property type="match status" value="1"/>
</dbReference>
<dbReference type="PANTHER" id="PTHR43464:SF19">
    <property type="entry name" value="UBIQUINONE BIOSYNTHESIS O-METHYLTRANSFERASE, MITOCHONDRIAL"/>
    <property type="match status" value="1"/>
</dbReference>
<keyword evidence="2 5" id="KW-0808">Transferase</keyword>
<evidence type="ECO:0000256" key="2">
    <source>
        <dbReference type="ARBA" id="ARBA00022679"/>
    </source>
</evidence>
<protein>
    <submittedName>
        <fullName evidence="5">Class I SAM-dependent methyltransferase</fullName>
        <ecNumber evidence="5">2.1.-.-</ecNumber>
    </submittedName>
</protein>
<dbReference type="InterPro" id="IPR041698">
    <property type="entry name" value="Methyltransf_25"/>
</dbReference>
<evidence type="ECO:0000313" key="6">
    <source>
        <dbReference type="Proteomes" id="UP001183615"/>
    </source>
</evidence>
<dbReference type="Proteomes" id="UP001183615">
    <property type="component" value="Unassembled WGS sequence"/>
</dbReference>
<sequence length="230" mass="24506">MTAHTREGYQGTGPGAITPDGCAVERYLRLPVGREPDVVASAVPPGSSVLELGCGVGRVTHPLLARGFAVTAVDESPEMLGHVRGARTVCASAESLDLGGERFDVVLLGSFLVHSGDPEVRRGLLRTCRGHVADDGCVLIEREGADWHERAPRESRTGDGGLVRVAAADPVGPDTSSIRVEYEFPDVRWTQTFLSYRYRGDAFARALAGAGLAVDTVLTEDGTWVRARPV</sequence>
<dbReference type="SUPFAM" id="SSF53335">
    <property type="entry name" value="S-adenosyl-L-methionine-dependent methyltransferases"/>
    <property type="match status" value="1"/>
</dbReference>
<keyword evidence="1 5" id="KW-0489">Methyltransferase</keyword>
<name>A0ABU2S179_9ACTN</name>
<keyword evidence="6" id="KW-1185">Reference proteome</keyword>
<organism evidence="5 6">
    <name type="scientific">Streptomyces johnsoniae</name>
    <dbReference type="NCBI Taxonomy" id="3075532"/>
    <lineage>
        <taxon>Bacteria</taxon>
        <taxon>Bacillati</taxon>
        <taxon>Actinomycetota</taxon>
        <taxon>Actinomycetes</taxon>
        <taxon>Kitasatosporales</taxon>
        <taxon>Streptomycetaceae</taxon>
        <taxon>Streptomyces</taxon>
    </lineage>
</organism>
<dbReference type="EC" id="2.1.-.-" evidence="5"/>
<dbReference type="InterPro" id="IPR029063">
    <property type="entry name" value="SAM-dependent_MTases_sf"/>
</dbReference>
<dbReference type="GO" id="GO:0008168">
    <property type="term" value="F:methyltransferase activity"/>
    <property type="evidence" value="ECO:0007669"/>
    <property type="project" value="UniProtKB-KW"/>
</dbReference>